<dbReference type="EMBL" id="JACAZH010000007">
    <property type="protein sequence ID" value="KAF7364318.1"/>
    <property type="molecule type" value="Genomic_DNA"/>
</dbReference>
<protein>
    <submittedName>
        <fullName evidence="2">Uncharacterized protein</fullName>
    </submittedName>
</protein>
<evidence type="ECO:0000313" key="3">
    <source>
        <dbReference type="Proteomes" id="UP000623467"/>
    </source>
</evidence>
<name>A0A8H7D9Y4_9AGAR</name>
<reference evidence="2" key="1">
    <citation type="submission" date="2020-05" db="EMBL/GenBank/DDBJ databases">
        <title>Mycena genomes resolve the evolution of fungal bioluminescence.</title>
        <authorList>
            <person name="Tsai I.J."/>
        </authorList>
    </citation>
    <scope>NUCLEOTIDE SEQUENCE</scope>
    <source>
        <strain evidence="2">160909Yilan</strain>
    </source>
</reference>
<keyword evidence="3" id="KW-1185">Reference proteome</keyword>
<keyword evidence="1" id="KW-0732">Signal</keyword>
<feature type="chain" id="PRO_5035003169" evidence="1">
    <location>
        <begin position="19"/>
        <end position="188"/>
    </location>
</feature>
<feature type="signal peptide" evidence="1">
    <location>
        <begin position="1"/>
        <end position="18"/>
    </location>
</feature>
<proteinExistence type="predicted"/>
<organism evidence="2 3">
    <name type="scientific">Mycena sanguinolenta</name>
    <dbReference type="NCBI Taxonomy" id="230812"/>
    <lineage>
        <taxon>Eukaryota</taxon>
        <taxon>Fungi</taxon>
        <taxon>Dikarya</taxon>
        <taxon>Basidiomycota</taxon>
        <taxon>Agaricomycotina</taxon>
        <taxon>Agaricomycetes</taxon>
        <taxon>Agaricomycetidae</taxon>
        <taxon>Agaricales</taxon>
        <taxon>Marasmiineae</taxon>
        <taxon>Mycenaceae</taxon>
        <taxon>Mycena</taxon>
    </lineage>
</organism>
<evidence type="ECO:0000313" key="2">
    <source>
        <dbReference type="EMBL" id="KAF7364318.1"/>
    </source>
</evidence>
<sequence length="188" mass="19586">MFAIYLSLAGFLLTGAFGVSPGERIISVANMTTTTGGNTVRIVDISAFQWIVDPGYPTAPEFTPVNGVAALPTTAATNQDWVLVPQSSNTFTIQSAIFPEMFVSYASFGAPATTPIHSQLVLRGAANAAVFGLQTLSGGNTVNILVPAISKVISSWTTTLSDATTPITVTNAQAGSTRQTFEIIVIGK</sequence>
<comment type="caution">
    <text evidence="2">The sequence shown here is derived from an EMBL/GenBank/DDBJ whole genome shotgun (WGS) entry which is preliminary data.</text>
</comment>
<dbReference type="OrthoDB" id="2977929at2759"/>
<accession>A0A8H7D9Y4</accession>
<gene>
    <name evidence="2" type="ORF">MSAN_01091900</name>
</gene>
<dbReference type="AlphaFoldDB" id="A0A8H7D9Y4"/>
<dbReference type="Proteomes" id="UP000623467">
    <property type="component" value="Unassembled WGS sequence"/>
</dbReference>
<evidence type="ECO:0000256" key="1">
    <source>
        <dbReference type="SAM" id="SignalP"/>
    </source>
</evidence>